<dbReference type="PANTHER" id="PTHR43201:SF5">
    <property type="entry name" value="MEDIUM-CHAIN ACYL-COA LIGASE ACSF2, MITOCHONDRIAL"/>
    <property type="match status" value="1"/>
</dbReference>
<keyword evidence="6" id="KW-1185">Reference proteome</keyword>
<dbReference type="AlphaFoldDB" id="A0A9X2MNW6"/>
<comment type="caution">
    <text evidence="5">The sequence shown here is derived from an EMBL/GenBank/DDBJ whole genome shotgun (WGS) entry which is preliminary data.</text>
</comment>
<evidence type="ECO:0000259" key="3">
    <source>
        <dbReference type="Pfam" id="PF00501"/>
    </source>
</evidence>
<comment type="similarity">
    <text evidence="1">Belongs to the ATP-dependent AMP-binding enzyme family.</text>
</comment>
<dbReference type="RefSeq" id="WP_257443880.1">
    <property type="nucleotide sequence ID" value="NZ_JANIPJ010000003.1"/>
</dbReference>
<dbReference type="InterPro" id="IPR000873">
    <property type="entry name" value="AMP-dep_synth/lig_dom"/>
</dbReference>
<dbReference type="Pfam" id="PF13193">
    <property type="entry name" value="AMP-binding_C"/>
    <property type="match status" value="1"/>
</dbReference>
<sequence length="584" mass="64244">MNGLTGLQADSVPYLLQERARRYPRHTAYVFPEWDQRYTWRKVWQEVLPLAQGLVERGIRKGDKIAFLMTGRMELIVAMYAAACVGAVLVPINAYSKKDELAGYLKEAEASMLIIGVDGHRQHYPSMLRQLVDENGPEAEWLTSAIYVVGGSAGDRQGFRPYSELPASRPPSDQLIQALRNVTGQDPLVLLFTSGTLGVPKAVLRTTASFFVPAKDEDKPKSWFGAAADALGARVMQAFKMLNLLPLYHMGGFGTILTNLKAIKVPTVMLSRFHPIEALSLIESERCKIVVGTPYMMQRMVSSPERSGYDLTSLLGAAFTSAAVTPAILEQVTGGLRLQFFTVSYGSSEAGAVANGTCIRKEHLRGVLIPLLFRLFERTNLLGGLIEYGQFMKESSSLAGKVESSVEIRVVDPVTGEELPAGGQGEICIRGHRVMRYTNADAERPVFTEDGWYRSGDLGWLNEKRELTIAGRIHRIISRGGEKISPTEIEAVIMQHGDVEDAFVIGVPDGMYGEEICACVVPRRGSGLTAERLKADLAPSLSAFKLPRDFLFLPQLPLSPTGKISVAEMRKLALQQFGDLRRHA</sequence>
<feature type="domain" description="AMP-binding enzyme C-terminal" evidence="4">
    <location>
        <begin position="488"/>
        <end position="563"/>
    </location>
</feature>
<dbReference type="Gene3D" id="2.30.38.10">
    <property type="entry name" value="Luciferase, Domain 3"/>
    <property type="match status" value="1"/>
</dbReference>
<keyword evidence="2 5" id="KW-0436">Ligase</keyword>
<gene>
    <name evidence="5" type="ORF">NQZ67_06450</name>
</gene>
<name>A0A9X2MNW6_9BACL</name>
<evidence type="ECO:0000259" key="4">
    <source>
        <dbReference type="Pfam" id="PF13193"/>
    </source>
</evidence>
<proteinExistence type="inferred from homology"/>
<evidence type="ECO:0000256" key="1">
    <source>
        <dbReference type="ARBA" id="ARBA00006432"/>
    </source>
</evidence>
<dbReference type="GO" id="GO:0031956">
    <property type="term" value="F:medium-chain fatty acid-CoA ligase activity"/>
    <property type="evidence" value="ECO:0007669"/>
    <property type="project" value="TreeGrafter"/>
</dbReference>
<dbReference type="PANTHER" id="PTHR43201">
    <property type="entry name" value="ACYL-COA SYNTHETASE"/>
    <property type="match status" value="1"/>
</dbReference>
<dbReference type="InterPro" id="IPR045851">
    <property type="entry name" value="AMP-bd_C_sf"/>
</dbReference>
<evidence type="ECO:0000313" key="6">
    <source>
        <dbReference type="Proteomes" id="UP001141950"/>
    </source>
</evidence>
<dbReference type="SUPFAM" id="SSF56801">
    <property type="entry name" value="Acetyl-CoA synthetase-like"/>
    <property type="match status" value="1"/>
</dbReference>
<reference evidence="5" key="1">
    <citation type="submission" date="2022-08" db="EMBL/GenBank/DDBJ databases">
        <title>The genomic sequence of strain Paenibacillus sp. SCIV0701.</title>
        <authorList>
            <person name="Zhao H."/>
        </authorList>
    </citation>
    <scope>NUCLEOTIDE SEQUENCE</scope>
    <source>
        <strain evidence="5">SCIV0701</strain>
    </source>
</reference>
<protein>
    <submittedName>
        <fullName evidence="5">Acyl--CoA ligase</fullName>
    </submittedName>
</protein>
<dbReference type="InterPro" id="IPR025110">
    <property type="entry name" value="AMP-bd_C"/>
</dbReference>
<dbReference type="GO" id="GO:0006631">
    <property type="term" value="P:fatty acid metabolic process"/>
    <property type="evidence" value="ECO:0007669"/>
    <property type="project" value="TreeGrafter"/>
</dbReference>
<accession>A0A9X2MNW6</accession>
<organism evidence="5 6">
    <name type="scientific">Paenibacillus soyae</name>
    <dbReference type="NCBI Taxonomy" id="2969249"/>
    <lineage>
        <taxon>Bacteria</taxon>
        <taxon>Bacillati</taxon>
        <taxon>Bacillota</taxon>
        <taxon>Bacilli</taxon>
        <taxon>Bacillales</taxon>
        <taxon>Paenibacillaceae</taxon>
        <taxon>Paenibacillus</taxon>
    </lineage>
</organism>
<evidence type="ECO:0000256" key="2">
    <source>
        <dbReference type="ARBA" id="ARBA00022598"/>
    </source>
</evidence>
<dbReference type="Pfam" id="PF00501">
    <property type="entry name" value="AMP-binding"/>
    <property type="match status" value="1"/>
</dbReference>
<dbReference type="EMBL" id="JANIPJ010000003">
    <property type="protein sequence ID" value="MCR2803522.1"/>
    <property type="molecule type" value="Genomic_DNA"/>
</dbReference>
<dbReference type="Proteomes" id="UP001141950">
    <property type="component" value="Unassembled WGS sequence"/>
</dbReference>
<dbReference type="Gene3D" id="3.40.50.980">
    <property type="match status" value="2"/>
</dbReference>
<evidence type="ECO:0000313" key="5">
    <source>
        <dbReference type="EMBL" id="MCR2803522.1"/>
    </source>
</evidence>
<dbReference type="Gene3D" id="3.30.300.30">
    <property type="match status" value="1"/>
</dbReference>
<feature type="domain" description="AMP-dependent synthetase/ligase" evidence="3">
    <location>
        <begin position="16"/>
        <end position="436"/>
    </location>
</feature>